<feature type="non-terminal residue" evidence="1">
    <location>
        <position position="1"/>
    </location>
</feature>
<proteinExistence type="predicted"/>
<protein>
    <submittedName>
        <fullName evidence="1">Uncharacterized protein</fullName>
    </submittedName>
</protein>
<evidence type="ECO:0000313" key="1">
    <source>
        <dbReference type="EMBL" id="KKK86706.1"/>
    </source>
</evidence>
<comment type="caution">
    <text evidence="1">The sequence shown here is derived from an EMBL/GenBank/DDBJ whole genome shotgun (WGS) entry which is preliminary data.</text>
</comment>
<dbReference type="AlphaFoldDB" id="A0A0F9BQN8"/>
<name>A0A0F9BQN8_9ZZZZ</name>
<gene>
    <name evidence="1" type="ORF">LCGC14_2760550</name>
</gene>
<sequence>AGKQAAARRERLRQVVGFAAEFYRYLLHAQSGAAPPDDADLRRYIEQAMAGSVYDPETTAARLDRCLEAAGHIDRNANQSTLIEAWLDDLAAAG</sequence>
<reference evidence="1" key="1">
    <citation type="journal article" date="2015" name="Nature">
        <title>Complex archaea that bridge the gap between prokaryotes and eukaryotes.</title>
        <authorList>
            <person name="Spang A."/>
            <person name="Saw J.H."/>
            <person name="Jorgensen S.L."/>
            <person name="Zaremba-Niedzwiedzka K."/>
            <person name="Martijn J."/>
            <person name="Lind A.E."/>
            <person name="van Eijk R."/>
            <person name="Schleper C."/>
            <person name="Guy L."/>
            <person name="Ettema T.J."/>
        </authorList>
    </citation>
    <scope>NUCLEOTIDE SEQUENCE</scope>
</reference>
<organism evidence="1">
    <name type="scientific">marine sediment metagenome</name>
    <dbReference type="NCBI Taxonomy" id="412755"/>
    <lineage>
        <taxon>unclassified sequences</taxon>
        <taxon>metagenomes</taxon>
        <taxon>ecological metagenomes</taxon>
    </lineage>
</organism>
<dbReference type="EMBL" id="LAZR01050726">
    <property type="protein sequence ID" value="KKK86706.1"/>
    <property type="molecule type" value="Genomic_DNA"/>
</dbReference>
<accession>A0A0F9BQN8</accession>